<dbReference type="InterPro" id="IPR036116">
    <property type="entry name" value="FN3_sf"/>
</dbReference>
<dbReference type="InterPro" id="IPR006530">
    <property type="entry name" value="YD"/>
</dbReference>
<dbReference type="PANTHER" id="PTHR32305:SF15">
    <property type="entry name" value="PROTEIN RHSA-RELATED"/>
    <property type="match status" value="1"/>
</dbReference>
<dbReference type="NCBIfam" id="TIGR01643">
    <property type="entry name" value="YD_repeat_2x"/>
    <property type="match status" value="9"/>
</dbReference>
<dbReference type="InterPro" id="IPR026444">
    <property type="entry name" value="Secre_tail"/>
</dbReference>
<dbReference type="PANTHER" id="PTHR32305">
    <property type="match status" value="1"/>
</dbReference>
<evidence type="ECO:0000259" key="4">
    <source>
        <dbReference type="Pfam" id="PF24595"/>
    </source>
</evidence>
<dbReference type="Pfam" id="PF25023">
    <property type="entry name" value="TEN_YD-shell"/>
    <property type="match status" value="3"/>
</dbReference>
<name>A0ABT4UP62_9BACT</name>
<dbReference type="NCBIfam" id="TIGR03696">
    <property type="entry name" value="Rhs_assc_core"/>
    <property type="match status" value="1"/>
</dbReference>
<proteinExistence type="predicted"/>
<dbReference type="InterPro" id="IPR031325">
    <property type="entry name" value="RHS_repeat"/>
</dbReference>
<dbReference type="SUPFAM" id="SSF49265">
    <property type="entry name" value="Fibronectin type III"/>
    <property type="match status" value="1"/>
</dbReference>
<reference evidence="6 7" key="1">
    <citation type="submission" date="2022-12" db="EMBL/GenBank/DDBJ databases">
        <title>Chitinophagaceae gen. sp. nov., a new member of the family Chitinophagaceae, isolated from soil in a chemical factory.</title>
        <authorList>
            <person name="Ke Z."/>
        </authorList>
    </citation>
    <scope>NUCLEOTIDE SEQUENCE [LARGE SCALE GENOMIC DNA]</scope>
    <source>
        <strain evidence="6 7">LY-5</strain>
    </source>
</reference>
<dbReference type="InterPro" id="IPR055353">
    <property type="entry name" value="DUF7619"/>
</dbReference>
<sequence>MNTIYITIKQVKKHGCIILALLLIFADIKSQNVNTINKTGPLGTNINTLTGNFFLKRTDMYHPGRLIDLDISFNYNSIKAQLKRSYGLGWSFEYDIYYKTDTMPGRRIIVWGNGRGDKYDSVNTTAFRSPRGFFNTLTASEGGKLLLTETDGWKYYFDNPNHRRVTRIEEPNGNALSFNYTDTLLSSIVSTTGQTVSFQYNNKGLLTKITDETASPAIAYIYSYDEAGNLIRVTDPLAGNYRYTYLVNGPMKTMSDKNNNTLDIIYHPNYSIREIIGCNKRISVTYDQLNKKTVVTDHMDEDQPNQVTTYIYEKNGDLFWLKSIKGNCCGFDKQYEYDKNGNVLKETDAKGNTWRYTYDDHGNVLTETDPSGKSAVYTYTTDHKYIASQRDFNGNTTSYEYDSKGNLIKLTEPDNNVYTAAYNTKGEIISATDPKGHTFSYLYNSFGKPVEVNGPENYHATLQFDSRGNLTALTDANGNSTLREFDALNRLKKRTDALNKSRLYNYDAAGNIIKFTNAGNHTYEMKYDAANRMVKITNPASNALSLVYDPMDNITALTDPAGFVMAHHYDSKNRPVSNIDPLGNSGNITYDANGNINSISITGGRTIRATYDDNNRVTKIEDGESILYSYSYDNNGNLLTITDAAGTSNHLKYDKLNRVIMVTNTLGNSRQYTYDKNNNVILVTDENNQASHLTYDGLNRLTGYTDPIGASIHFDYDGQGNVIAITDQKGNITKYGYDALNRRTRMEFADGNTNLYTYDDAGNLAVLKHTDGTETRFTYNRLNQLTQKIITGGEVFNYTYDRLGRVLTAANNSGTVTLTYDAIGRVLSESFNNKTVAYSYNDAGRSQTITYPGNTKVIREFDTKNRLVKILKDSVLVAMYDYNDKGQLNRLLSGNGISTVYQYDFANRLSKITTGAGIQETTFGYDKLGNKLSVNRLNNPAWSEQMTYDANSRLTDFKRGSSLQHHYTYDKLGNRISANINGTNNTYTVNNLNQLTAVNNTPLQYDGRGNLVFDGTYHKSYNGEGLLIKDSSGVNNVLTYTYDAFGRRVAKTIAGVSYKYIYNDLTAIEERDGSDNLLNQTVFAGFLQPVLNKKNNSSFYYHRNELGSIETVTDAGGQLTERYLYDAYGKPSIFNNNNQPLSGSVSGNRFGFTGQEYDSATQSYSFFYRNYSPTLGIFNQRDPIEYEDGMGMYQYVGNNPSNGIDVFGLKKDDCVIEKATFENIWKWMSESKQWWEILGGETNPAIKGLMETLAPILDANSTVKSMTAMSNSKTGTERAMHGGDALKNLTNTTTGLGGLMTGVMGKMAGSSGTAMNTLGSRMGIAGIGMSGLDYESQLWFEFGVKDEIEHEAFMKFLEDQQYIWQVGETDEERTEKILKLSKIRKKQLERVLRKRKSKLPCDPGDQDFPDPAKFKNGDMWLLFSLDPNEIIGPKGIDIPKWVSINDRMPYTIYCENDETATAPARFVRITTPVQPKQDASTLELGSFGFNNQEFEIPPGSNSYYTRLDCRDSLGLYVDVIAGYDVTKNEVFWEFKAIDPVTLLPSEDPAKGVLLLRDSIETKNGHGFVNFSMKPISTANTQDLVEAKAEIVFDDNEMIPTNIHTNTIDAIAPQSDFEGSDVTNSNIVTLYWSGKDDTGGTGIDYYTIYVSRDGINYAIFAPQIRRTDTIFTLSEGGQYCFFILATDRVGNSEQVHLDKIECVHIQMTVLPVTWLYFTAVNQKTDNLLNWATATEKNTKLYIIERSFDGVNFEQIGNVAAAGNSTVETTYYYTDRNIDRFNRNTFFYRLKQVDKNGQYTYSNTVLVRYNNSDIKSKTIVYPNPTSNIVNIYVGNQDLVGSEAQLFDISGKMIRRIILDQNLKQIDISGYSNGTYLLRMKNGETLRIIKQ</sequence>
<protein>
    <submittedName>
        <fullName evidence="6">T9SS type A sorting domain-containing protein</fullName>
    </submittedName>
</protein>
<dbReference type="EMBL" id="JAQGEF010000037">
    <property type="protein sequence ID" value="MDA3616641.1"/>
    <property type="molecule type" value="Genomic_DNA"/>
</dbReference>
<dbReference type="InterPro" id="IPR056823">
    <property type="entry name" value="TEN-like_YD-shell"/>
</dbReference>
<feature type="domain" description="Teneurin-like YD-shell" evidence="5">
    <location>
        <begin position="541"/>
        <end position="663"/>
    </location>
</feature>
<dbReference type="InterPro" id="IPR013783">
    <property type="entry name" value="Ig-like_fold"/>
</dbReference>
<keyword evidence="1" id="KW-0677">Repeat</keyword>
<dbReference type="Gene3D" id="2.60.40.10">
    <property type="entry name" value="Immunoglobulins"/>
    <property type="match status" value="1"/>
</dbReference>
<dbReference type="NCBIfam" id="TIGR04183">
    <property type="entry name" value="Por_Secre_tail"/>
    <property type="match status" value="1"/>
</dbReference>
<organism evidence="6 7">
    <name type="scientific">Polluticaenibacter yanchengensis</name>
    <dbReference type="NCBI Taxonomy" id="3014562"/>
    <lineage>
        <taxon>Bacteria</taxon>
        <taxon>Pseudomonadati</taxon>
        <taxon>Bacteroidota</taxon>
        <taxon>Chitinophagia</taxon>
        <taxon>Chitinophagales</taxon>
        <taxon>Chitinophagaceae</taxon>
        <taxon>Polluticaenibacter</taxon>
    </lineage>
</organism>
<evidence type="ECO:0000256" key="1">
    <source>
        <dbReference type="ARBA" id="ARBA00022737"/>
    </source>
</evidence>
<feature type="domain" description="Teneurin-like YD-shell" evidence="5">
    <location>
        <begin position="918"/>
        <end position="1182"/>
    </location>
</feature>
<dbReference type="InterPro" id="IPR022385">
    <property type="entry name" value="Rhs_assc_core"/>
</dbReference>
<comment type="caution">
    <text evidence="6">The sequence shown here is derived from an EMBL/GenBank/DDBJ whole genome shotgun (WGS) entry which is preliminary data.</text>
</comment>
<keyword evidence="7" id="KW-1185">Reference proteome</keyword>
<accession>A0ABT4UP62</accession>
<evidence type="ECO:0000259" key="5">
    <source>
        <dbReference type="Pfam" id="PF25023"/>
    </source>
</evidence>
<dbReference type="Proteomes" id="UP001210231">
    <property type="component" value="Unassembled WGS sequence"/>
</dbReference>
<dbReference type="InterPro" id="IPR050708">
    <property type="entry name" value="T6SS_VgrG/RHS"/>
</dbReference>
<dbReference type="Pfam" id="PF24595">
    <property type="entry name" value="DUF7619"/>
    <property type="match status" value="1"/>
</dbReference>
<dbReference type="Pfam" id="PF05593">
    <property type="entry name" value="RHS_repeat"/>
    <property type="match status" value="3"/>
</dbReference>
<feature type="domain" description="DUF7619" evidence="4">
    <location>
        <begin position="1556"/>
        <end position="1606"/>
    </location>
</feature>
<dbReference type="RefSeq" id="WP_407032971.1">
    <property type="nucleotide sequence ID" value="NZ_JAQGEF010000037.1"/>
</dbReference>
<dbReference type="Pfam" id="PF18962">
    <property type="entry name" value="Por_Secre_tail"/>
    <property type="match status" value="1"/>
</dbReference>
<dbReference type="Pfam" id="PF20148">
    <property type="entry name" value="DUF6531"/>
    <property type="match status" value="1"/>
</dbReference>
<gene>
    <name evidence="6" type="ORF">O3P16_17655</name>
</gene>
<evidence type="ECO:0000313" key="6">
    <source>
        <dbReference type="EMBL" id="MDA3616641.1"/>
    </source>
</evidence>
<feature type="domain" description="Secretion system C-terminal sorting" evidence="2">
    <location>
        <begin position="1818"/>
        <end position="1882"/>
    </location>
</feature>
<feature type="domain" description="Teneurin-like YD-shell" evidence="5">
    <location>
        <begin position="710"/>
        <end position="817"/>
    </location>
</feature>
<evidence type="ECO:0000259" key="3">
    <source>
        <dbReference type="Pfam" id="PF20148"/>
    </source>
</evidence>
<feature type="domain" description="DUF6531" evidence="3">
    <location>
        <begin position="44"/>
        <end position="102"/>
    </location>
</feature>
<dbReference type="SUPFAM" id="SSF69304">
    <property type="entry name" value="Tricorn protease N-terminal domain"/>
    <property type="match status" value="1"/>
</dbReference>
<evidence type="ECO:0000259" key="2">
    <source>
        <dbReference type="Pfam" id="PF18962"/>
    </source>
</evidence>
<dbReference type="InterPro" id="IPR045351">
    <property type="entry name" value="DUF6531"/>
</dbReference>
<evidence type="ECO:0000313" key="7">
    <source>
        <dbReference type="Proteomes" id="UP001210231"/>
    </source>
</evidence>
<dbReference type="SUPFAM" id="SSF63829">
    <property type="entry name" value="Calcium-dependent phosphotriesterase"/>
    <property type="match status" value="1"/>
</dbReference>
<dbReference type="Gene3D" id="2.180.10.10">
    <property type="entry name" value="RHS repeat-associated core"/>
    <property type="match status" value="5"/>
</dbReference>